<dbReference type="SUPFAM" id="SSF58104">
    <property type="entry name" value="Methyl-accepting chemotaxis protein (MCP) signaling domain"/>
    <property type="match status" value="1"/>
</dbReference>
<keyword evidence="3" id="KW-0145">Chemotaxis</keyword>
<comment type="caution">
    <text evidence="13">The sequence shown here is derived from an EMBL/GenBank/DDBJ whole genome shotgun (WGS) entry which is preliminary data.</text>
</comment>
<dbReference type="Gene3D" id="1.10.287.950">
    <property type="entry name" value="Methyl-accepting chemotaxis protein"/>
    <property type="match status" value="1"/>
</dbReference>
<dbReference type="RefSeq" id="WP_184656361.1">
    <property type="nucleotide sequence ID" value="NZ_JACHFQ010000001.1"/>
</dbReference>
<evidence type="ECO:0000313" key="13">
    <source>
        <dbReference type="EMBL" id="MBB5224754.1"/>
    </source>
</evidence>
<dbReference type="InterPro" id="IPR004089">
    <property type="entry name" value="MCPsignal_dom"/>
</dbReference>
<organism evidence="13 14">
    <name type="scientific">Treponema ruminis</name>
    <dbReference type="NCBI Taxonomy" id="744515"/>
    <lineage>
        <taxon>Bacteria</taxon>
        <taxon>Pseudomonadati</taxon>
        <taxon>Spirochaetota</taxon>
        <taxon>Spirochaetia</taxon>
        <taxon>Spirochaetales</taxon>
        <taxon>Treponemataceae</taxon>
        <taxon>Treponema</taxon>
    </lineage>
</organism>
<dbReference type="CDD" id="cd12912">
    <property type="entry name" value="PDC2_MCP_like"/>
    <property type="match status" value="1"/>
</dbReference>
<protein>
    <submittedName>
        <fullName evidence="13">Methyl-accepting chemotaxis protein</fullName>
    </submittedName>
</protein>
<dbReference type="Gene3D" id="1.10.8.500">
    <property type="entry name" value="HAMP domain in histidine kinase"/>
    <property type="match status" value="1"/>
</dbReference>
<dbReference type="SMART" id="SM00283">
    <property type="entry name" value="MA"/>
    <property type="match status" value="1"/>
</dbReference>
<dbReference type="SUPFAM" id="SSF103190">
    <property type="entry name" value="Sensory domain-like"/>
    <property type="match status" value="1"/>
</dbReference>
<dbReference type="PANTHER" id="PTHR32089:SF112">
    <property type="entry name" value="LYSOZYME-LIKE PROTEIN-RELATED"/>
    <property type="match status" value="1"/>
</dbReference>
<sequence length="692" mass="74333">MFTIKKKIIFSNLGVVIAASALIAIPVIRMQTSSIEESVTSNAHAQGAQATAKINSFLLKPMTIVNDMAVFVASHEIEKEETQDAFDDAIKGDSALYSLYFSDTVPMKDGGIMYSNDKWEPGEDYDKSSREWYQKGIRTLTPAVTEPYVDADTRQPVTTIARAVQKKGANYGVVAIDILLGDLTDLISETRLSKSGESFILDANGNYLTNSDSSKILVANFYNDFPGMAAYKNEISGDKAFVNLYAGGGKYFLAQKISDATGWTFVSIGPSNELTAQLRGSVTLILILLAVVLGVSVLAAIGVSLPIIKPIHTVDVAVNEIASGNADLTRRIKISTKDEIGSLVGGFNKFVEKLQDIVSQIKTTRDELGYAENDLQDSVSDVSSAIDQIITNISSVDDQMSAQANAVSQTSAAVAEIAENINSLERMIENQSRGVTQASTAVEEMIGNISSVNGSVARMASTFDQLSQNAETGVEQQKKVEEQIISVSEQSKALQDANKAIEDVASQTNLLAMNAAIEAAHAGEAGKGFAVVADEIRKLSETSAAQSKKISAELTKISSTIATVVESSKLSSVSFRQVNEQIISTDQLVRQIRAAMEEQQVGSQQIVDSLKVMNDGTSEVRVAGHEMAEGNQLILDEIHNLQESTGVIKESVSEMSAGAEEIRKTGNKLSEISNMMKKSVLAIGKEIDLFNS</sequence>
<evidence type="ECO:0000256" key="10">
    <source>
        <dbReference type="SAM" id="Phobius"/>
    </source>
</evidence>
<dbReference type="Proteomes" id="UP000518887">
    <property type="component" value="Unassembled WGS sequence"/>
</dbReference>
<keyword evidence="5 10" id="KW-1133">Transmembrane helix</keyword>
<dbReference type="GO" id="GO:0005886">
    <property type="term" value="C:plasma membrane"/>
    <property type="evidence" value="ECO:0007669"/>
    <property type="project" value="UniProtKB-SubCell"/>
</dbReference>
<keyword evidence="6 10" id="KW-0472">Membrane</keyword>
<dbReference type="Pfam" id="PF02743">
    <property type="entry name" value="dCache_1"/>
    <property type="match status" value="1"/>
</dbReference>
<evidence type="ECO:0000256" key="9">
    <source>
        <dbReference type="PROSITE-ProRule" id="PRU00284"/>
    </source>
</evidence>
<dbReference type="CDD" id="cd12913">
    <property type="entry name" value="PDC1_MCP_like"/>
    <property type="match status" value="1"/>
</dbReference>
<reference evidence="13 14" key="1">
    <citation type="submission" date="2020-08" db="EMBL/GenBank/DDBJ databases">
        <title>Genomic Encyclopedia of Type Strains, Phase IV (KMG-IV): sequencing the most valuable type-strain genomes for metagenomic binning, comparative biology and taxonomic classification.</title>
        <authorList>
            <person name="Goeker M."/>
        </authorList>
    </citation>
    <scope>NUCLEOTIDE SEQUENCE [LARGE SCALE GENOMIC DNA]</scope>
    <source>
        <strain evidence="13 14">DSM 103462</strain>
    </source>
</reference>
<dbReference type="PROSITE" id="PS50111">
    <property type="entry name" value="CHEMOTAXIS_TRANSDUC_2"/>
    <property type="match status" value="1"/>
</dbReference>
<dbReference type="GO" id="GO:0007165">
    <property type="term" value="P:signal transduction"/>
    <property type="evidence" value="ECO:0007669"/>
    <property type="project" value="UniProtKB-KW"/>
</dbReference>
<evidence type="ECO:0000256" key="6">
    <source>
        <dbReference type="ARBA" id="ARBA00023136"/>
    </source>
</evidence>
<feature type="domain" description="HAMP" evidence="12">
    <location>
        <begin position="305"/>
        <end position="359"/>
    </location>
</feature>
<dbReference type="PANTHER" id="PTHR32089">
    <property type="entry name" value="METHYL-ACCEPTING CHEMOTAXIS PROTEIN MCPB"/>
    <property type="match status" value="1"/>
</dbReference>
<name>A0A7W8G6I5_9SPIR</name>
<feature type="domain" description="Methyl-accepting transducer" evidence="11">
    <location>
        <begin position="406"/>
        <end position="628"/>
    </location>
</feature>
<proteinExistence type="inferred from homology"/>
<evidence type="ECO:0000313" key="14">
    <source>
        <dbReference type="Proteomes" id="UP000518887"/>
    </source>
</evidence>
<keyword evidence="2" id="KW-1003">Cell membrane</keyword>
<dbReference type="Gene3D" id="3.30.450.20">
    <property type="entry name" value="PAS domain"/>
    <property type="match status" value="2"/>
</dbReference>
<evidence type="ECO:0000256" key="1">
    <source>
        <dbReference type="ARBA" id="ARBA00004651"/>
    </source>
</evidence>
<gene>
    <name evidence="13" type="ORF">HNP76_000094</name>
</gene>
<evidence type="ECO:0000256" key="3">
    <source>
        <dbReference type="ARBA" id="ARBA00022500"/>
    </source>
</evidence>
<evidence type="ECO:0000256" key="5">
    <source>
        <dbReference type="ARBA" id="ARBA00022989"/>
    </source>
</evidence>
<feature type="transmembrane region" description="Helical" evidence="10">
    <location>
        <begin position="282"/>
        <end position="303"/>
    </location>
</feature>
<dbReference type="Pfam" id="PF00015">
    <property type="entry name" value="MCPsignal"/>
    <property type="match status" value="1"/>
</dbReference>
<comment type="similarity">
    <text evidence="8">Belongs to the methyl-accepting chemotaxis (MCP) protein family.</text>
</comment>
<dbReference type="PROSITE" id="PS50885">
    <property type="entry name" value="HAMP"/>
    <property type="match status" value="1"/>
</dbReference>
<evidence type="ECO:0000256" key="8">
    <source>
        <dbReference type="ARBA" id="ARBA00029447"/>
    </source>
</evidence>
<dbReference type="InterPro" id="IPR003660">
    <property type="entry name" value="HAMP_dom"/>
</dbReference>
<keyword evidence="4 10" id="KW-0812">Transmembrane</keyword>
<dbReference type="AlphaFoldDB" id="A0A7W8G6I5"/>
<dbReference type="CDD" id="cd06225">
    <property type="entry name" value="HAMP"/>
    <property type="match status" value="1"/>
</dbReference>
<evidence type="ECO:0000256" key="2">
    <source>
        <dbReference type="ARBA" id="ARBA00022475"/>
    </source>
</evidence>
<dbReference type="SMART" id="SM00304">
    <property type="entry name" value="HAMP"/>
    <property type="match status" value="1"/>
</dbReference>
<dbReference type="InterPro" id="IPR033479">
    <property type="entry name" value="dCache_1"/>
</dbReference>
<dbReference type="Pfam" id="PF00672">
    <property type="entry name" value="HAMP"/>
    <property type="match status" value="1"/>
</dbReference>
<evidence type="ECO:0000259" key="12">
    <source>
        <dbReference type="PROSITE" id="PS50885"/>
    </source>
</evidence>
<dbReference type="GO" id="GO:0006935">
    <property type="term" value="P:chemotaxis"/>
    <property type="evidence" value="ECO:0007669"/>
    <property type="project" value="UniProtKB-KW"/>
</dbReference>
<evidence type="ECO:0000256" key="7">
    <source>
        <dbReference type="ARBA" id="ARBA00023224"/>
    </source>
</evidence>
<comment type="subcellular location">
    <subcellularLocation>
        <location evidence="1">Cell membrane</location>
        <topology evidence="1">Multi-pass membrane protein</topology>
    </subcellularLocation>
</comment>
<dbReference type="EMBL" id="JACHFQ010000001">
    <property type="protein sequence ID" value="MBB5224754.1"/>
    <property type="molecule type" value="Genomic_DNA"/>
</dbReference>
<keyword evidence="7 9" id="KW-0807">Transducer</keyword>
<evidence type="ECO:0000256" key="4">
    <source>
        <dbReference type="ARBA" id="ARBA00022692"/>
    </source>
</evidence>
<keyword evidence="14" id="KW-1185">Reference proteome</keyword>
<dbReference type="InterPro" id="IPR029151">
    <property type="entry name" value="Sensor-like_sf"/>
</dbReference>
<accession>A0A7W8G6I5</accession>
<evidence type="ECO:0000259" key="11">
    <source>
        <dbReference type="PROSITE" id="PS50111"/>
    </source>
</evidence>